<dbReference type="EMBL" id="KN880432">
    <property type="protein sequence ID" value="KIY74183.1"/>
    <property type="molecule type" value="Genomic_DNA"/>
</dbReference>
<dbReference type="SMART" id="SM00382">
    <property type="entry name" value="AAA"/>
    <property type="match status" value="1"/>
</dbReference>
<proteinExistence type="predicted"/>
<evidence type="ECO:0000313" key="3">
    <source>
        <dbReference type="EMBL" id="KIY74183.1"/>
    </source>
</evidence>
<protein>
    <submittedName>
        <fullName evidence="3">p-loop containing nucleoside triphosphate hydrolase protein</fullName>
    </submittedName>
</protein>
<dbReference type="GO" id="GO:0005524">
    <property type="term" value="F:ATP binding"/>
    <property type="evidence" value="ECO:0007669"/>
    <property type="project" value="InterPro"/>
</dbReference>
<dbReference type="GO" id="GO:0016887">
    <property type="term" value="F:ATP hydrolysis activity"/>
    <property type="evidence" value="ECO:0007669"/>
    <property type="project" value="InterPro"/>
</dbReference>
<dbReference type="AlphaFoldDB" id="A0A0D7BUL1"/>
<dbReference type="PANTHER" id="PTHR23077:SF132">
    <property type="entry name" value="ATP-DEPENDENT ZN PROTEASE"/>
    <property type="match status" value="1"/>
</dbReference>
<gene>
    <name evidence="3" type="ORF">CYLTODRAFT_416438</name>
</gene>
<accession>A0A0D7BUL1</accession>
<dbReference type="Pfam" id="PF00004">
    <property type="entry name" value="AAA"/>
    <property type="match status" value="1"/>
</dbReference>
<keyword evidence="4" id="KW-1185">Reference proteome</keyword>
<evidence type="ECO:0000313" key="4">
    <source>
        <dbReference type="Proteomes" id="UP000054007"/>
    </source>
</evidence>
<evidence type="ECO:0000259" key="2">
    <source>
        <dbReference type="SMART" id="SM00382"/>
    </source>
</evidence>
<feature type="domain" description="AAA+ ATPase" evidence="2">
    <location>
        <begin position="227"/>
        <end position="353"/>
    </location>
</feature>
<dbReference type="STRING" id="1314674.A0A0D7BUL1"/>
<dbReference type="Gene3D" id="3.40.50.300">
    <property type="entry name" value="P-loop containing nucleotide triphosphate hydrolases"/>
    <property type="match status" value="1"/>
</dbReference>
<dbReference type="GO" id="GO:0042254">
    <property type="term" value="P:ribosome biogenesis"/>
    <property type="evidence" value="ECO:0007669"/>
    <property type="project" value="TreeGrafter"/>
</dbReference>
<dbReference type="InterPro" id="IPR050168">
    <property type="entry name" value="AAA_ATPase_domain"/>
</dbReference>
<reference evidence="3 4" key="1">
    <citation type="journal article" date="2015" name="Fungal Genet. Biol.">
        <title>Evolution of novel wood decay mechanisms in Agaricales revealed by the genome sequences of Fistulina hepatica and Cylindrobasidium torrendii.</title>
        <authorList>
            <person name="Floudas D."/>
            <person name="Held B.W."/>
            <person name="Riley R."/>
            <person name="Nagy L.G."/>
            <person name="Koehler G."/>
            <person name="Ransdell A.S."/>
            <person name="Younus H."/>
            <person name="Chow J."/>
            <person name="Chiniquy J."/>
            <person name="Lipzen A."/>
            <person name="Tritt A."/>
            <person name="Sun H."/>
            <person name="Haridas S."/>
            <person name="LaButti K."/>
            <person name="Ohm R.A."/>
            <person name="Kues U."/>
            <person name="Blanchette R.A."/>
            <person name="Grigoriev I.V."/>
            <person name="Minto R.E."/>
            <person name="Hibbett D.S."/>
        </authorList>
    </citation>
    <scope>NUCLEOTIDE SEQUENCE [LARGE SCALE GENOMIC DNA]</scope>
    <source>
        <strain evidence="3 4">FP15055 ss-10</strain>
    </source>
</reference>
<feature type="region of interest" description="Disordered" evidence="1">
    <location>
        <begin position="440"/>
        <end position="462"/>
    </location>
</feature>
<dbReference type="OrthoDB" id="2115716at2759"/>
<dbReference type="InterPro" id="IPR027417">
    <property type="entry name" value="P-loop_NTPase"/>
</dbReference>
<dbReference type="InterPro" id="IPR003959">
    <property type="entry name" value="ATPase_AAA_core"/>
</dbReference>
<dbReference type="GO" id="GO:0005634">
    <property type="term" value="C:nucleus"/>
    <property type="evidence" value="ECO:0007669"/>
    <property type="project" value="TreeGrafter"/>
</dbReference>
<sequence>MASSSSFDDAFVKVWFDEGAKESGDNFYDEWHKLASAQHQEPSHYALHTLKKLYPNSTVTMSADSRVNLLNYPKAVKVPVKAAPLITNMFFVALSRSSPVPGLVVDSVELGTFHVSWGTHDFLLYLVKVPQGAFGSYSIYQYLIHDGPEINIRNLLVEVGVWSNALHGEIWVFTGSYWEKSAALWTEAQKANWADVILKDKFKTAFRKDIYGFFESEQLYKDLAIPWKRGIIMHGPPGNGKTISIKALIKECDARGLNPLYVKTFTGWLGEETAMSMVFEKARQNAPCVLILEDLDSLINNGNRSFFLNQIDGLEGNDGLLVIGTTNHLDQLDPGLSSRPSRFDRKFLFDDPDYDERILYGRFWQNKLSTNEEVDLPDKLLDDIATLTDGFSFAYLKEAFVSSLVLYAGLEGNKPSFESVIKEQIETLRKELNKFALRAPGQRVKQSTSKPPTPGATSSPVSLRDFIHRPVGGMSQADVKGLMDDLSATSRSPAEDYLRRSFVAHAPARARDLEAQKWEVACEKFKRDVEALSSFGPDGPHYVVAPVGSSNAEETKGNAMMPGAL</sequence>
<dbReference type="SUPFAM" id="SSF52540">
    <property type="entry name" value="P-loop containing nucleoside triphosphate hydrolases"/>
    <property type="match status" value="1"/>
</dbReference>
<dbReference type="GO" id="GO:1990275">
    <property type="term" value="F:preribosome binding"/>
    <property type="evidence" value="ECO:0007669"/>
    <property type="project" value="TreeGrafter"/>
</dbReference>
<dbReference type="GO" id="GO:0003723">
    <property type="term" value="F:RNA binding"/>
    <property type="evidence" value="ECO:0007669"/>
    <property type="project" value="TreeGrafter"/>
</dbReference>
<dbReference type="InterPro" id="IPR003593">
    <property type="entry name" value="AAA+_ATPase"/>
</dbReference>
<dbReference type="PANTHER" id="PTHR23077">
    <property type="entry name" value="AAA-FAMILY ATPASE"/>
    <property type="match status" value="1"/>
</dbReference>
<organism evidence="3 4">
    <name type="scientific">Cylindrobasidium torrendii FP15055 ss-10</name>
    <dbReference type="NCBI Taxonomy" id="1314674"/>
    <lineage>
        <taxon>Eukaryota</taxon>
        <taxon>Fungi</taxon>
        <taxon>Dikarya</taxon>
        <taxon>Basidiomycota</taxon>
        <taxon>Agaricomycotina</taxon>
        <taxon>Agaricomycetes</taxon>
        <taxon>Agaricomycetidae</taxon>
        <taxon>Agaricales</taxon>
        <taxon>Marasmiineae</taxon>
        <taxon>Physalacriaceae</taxon>
        <taxon>Cylindrobasidium</taxon>
    </lineage>
</organism>
<evidence type="ECO:0000256" key="1">
    <source>
        <dbReference type="SAM" id="MobiDB-lite"/>
    </source>
</evidence>
<keyword evidence="3" id="KW-0378">Hydrolase</keyword>
<name>A0A0D7BUL1_9AGAR</name>
<dbReference type="Proteomes" id="UP000054007">
    <property type="component" value="Unassembled WGS sequence"/>
</dbReference>
<feature type="compositionally biased region" description="Polar residues" evidence="1">
    <location>
        <begin position="444"/>
        <end position="461"/>
    </location>
</feature>